<dbReference type="GO" id="GO:0005634">
    <property type="term" value="C:nucleus"/>
    <property type="evidence" value="ECO:0007669"/>
    <property type="project" value="UniProtKB-SubCell"/>
</dbReference>
<keyword evidence="6" id="KW-0832">Ubl conjugation</keyword>
<feature type="region of interest" description="Disordered" evidence="10">
    <location>
        <begin position="338"/>
        <end position="391"/>
    </location>
</feature>
<evidence type="ECO:0000256" key="9">
    <source>
        <dbReference type="ARBA" id="ARBA00023242"/>
    </source>
</evidence>
<organism evidence="12 13">
    <name type="scientific">Puccinia striiformis f. sp. tritici PST-78</name>
    <dbReference type="NCBI Taxonomy" id="1165861"/>
    <lineage>
        <taxon>Eukaryota</taxon>
        <taxon>Fungi</taxon>
        <taxon>Dikarya</taxon>
        <taxon>Basidiomycota</taxon>
        <taxon>Pucciniomycotina</taxon>
        <taxon>Pucciniomycetes</taxon>
        <taxon>Pucciniales</taxon>
        <taxon>Pucciniaceae</taxon>
        <taxon>Puccinia</taxon>
    </lineage>
</organism>
<evidence type="ECO:0000256" key="3">
    <source>
        <dbReference type="ARBA" id="ARBA00022490"/>
    </source>
</evidence>
<feature type="region of interest" description="Disordered" evidence="10">
    <location>
        <begin position="145"/>
        <end position="168"/>
    </location>
</feature>
<dbReference type="GO" id="GO:0006355">
    <property type="term" value="P:regulation of DNA-templated transcription"/>
    <property type="evidence" value="ECO:0007669"/>
    <property type="project" value="InterPro"/>
</dbReference>
<feature type="compositionally biased region" description="Basic and acidic residues" evidence="10">
    <location>
        <begin position="338"/>
        <end position="352"/>
    </location>
</feature>
<evidence type="ECO:0000256" key="7">
    <source>
        <dbReference type="ARBA" id="ARBA00023015"/>
    </source>
</evidence>
<dbReference type="Proteomes" id="UP000054564">
    <property type="component" value="Unassembled WGS sequence"/>
</dbReference>
<keyword evidence="13" id="KW-1185">Reference proteome</keyword>
<evidence type="ECO:0000256" key="8">
    <source>
        <dbReference type="ARBA" id="ARBA00023163"/>
    </source>
</evidence>
<dbReference type="EMBL" id="AJIL01000241">
    <property type="protein sequence ID" value="KNE90698.1"/>
    <property type="molecule type" value="Genomic_DNA"/>
</dbReference>
<feature type="compositionally biased region" description="Polar residues" evidence="10">
    <location>
        <begin position="79"/>
        <end position="92"/>
    </location>
</feature>
<evidence type="ECO:0000256" key="5">
    <source>
        <dbReference type="ARBA" id="ARBA00022553"/>
    </source>
</evidence>
<keyword evidence="7" id="KW-0805">Transcription regulation</keyword>
<keyword evidence="5" id="KW-0597">Phosphoprotein</keyword>
<evidence type="ECO:0000256" key="1">
    <source>
        <dbReference type="ARBA" id="ARBA00004123"/>
    </source>
</evidence>
<keyword evidence="9" id="KW-0539">Nucleus</keyword>
<dbReference type="PANTHER" id="PTHR31169:SF8">
    <property type="entry name" value="ZINC-FINGER DOMAIN OF MONOAMINE-OXIDASE A REPRESSOR R1 PROTEIN"/>
    <property type="match status" value="1"/>
</dbReference>
<keyword evidence="4" id="KW-1017">Isopeptide bond</keyword>
<keyword evidence="3" id="KW-0963">Cytoplasm</keyword>
<evidence type="ECO:0000256" key="6">
    <source>
        <dbReference type="ARBA" id="ARBA00022843"/>
    </source>
</evidence>
<proteinExistence type="predicted"/>
<evidence type="ECO:0000256" key="2">
    <source>
        <dbReference type="ARBA" id="ARBA00004496"/>
    </source>
</evidence>
<feature type="compositionally biased region" description="Polar residues" evidence="10">
    <location>
        <begin position="12"/>
        <end position="27"/>
    </location>
</feature>
<gene>
    <name evidence="12" type="ORF">PSTG_15850</name>
</gene>
<feature type="domain" description="Zinc-finger" evidence="11">
    <location>
        <begin position="174"/>
        <end position="255"/>
    </location>
</feature>
<dbReference type="Pfam" id="PF10497">
    <property type="entry name" value="zf-4CXXC_R1"/>
    <property type="match status" value="1"/>
</dbReference>
<comment type="caution">
    <text evidence="12">The sequence shown here is derived from an EMBL/GenBank/DDBJ whole genome shotgun (WGS) entry which is preliminary data.</text>
</comment>
<name>A0A0L0UUI8_9BASI</name>
<protein>
    <recommendedName>
        <fullName evidence="11">Zinc-finger domain-containing protein</fullName>
    </recommendedName>
</protein>
<evidence type="ECO:0000256" key="4">
    <source>
        <dbReference type="ARBA" id="ARBA00022499"/>
    </source>
</evidence>
<feature type="compositionally biased region" description="Basic and acidic residues" evidence="10">
    <location>
        <begin position="43"/>
        <end position="58"/>
    </location>
</feature>
<dbReference type="InterPro" id="IPR040221">
    <property type="entry name" value="CDCA7/CDA7L"/>
</dbReference>
<dbReference type="PANTHER" id="PTHR31169">
    <property type="entry name" value="OS05G0300700 PROTEIN"/>
    <property type="match status" value="1"/>
</dbReference>
<feature type="region of interest" description="Disordered" evidence="10">
    <location>
        <begin position="10"/>
        <end position="62"/>
    </location>
</feature>
<reference evidence="13" key="1">
    <citation type="submission" date="2014-03" db="EMBL/GenBank/DDBJ databases">
        <title>The Genome Sequence of Puccinia striiformis f. sp. tritici PST-78.</title>
        <authorList>
            <consortium name="The Broad Institute Genome Sequencing Platform"/>
            <person name="Cuomo C."/>
            <person name="Hulbert S."/>
            <person name="Chen X."/>
            <person name="Walker B."/>
            <person name="Young S.K."/>
            <person name="Zeng Q."/>
            <person name="Gargeya S."/>
            <person name="Fitzgerald M."/>
            <person name="Haas B."/>
            <person name="Abouelleil A."/>
            <person name="Alvarado L."/>
            <person name="Arachchi H.M."/>
            <person name="Berlin A.M."/>
            <person name="Chapman S.B."/>
            <person name="Goldberg J."/>
            <person name="Griggs A."/>
            <person name="Gujja S."/>
            <person name="Hansen M."/>
            <person name="Howarth C."/>
            <person name="Imamovic A."/>
            <person name="Larimer J."/>
            <person name="McCowan C."/>
            <person name="Montmayeur A."/>
            <person name="Murphy C."/>
            <person name="Neiman D."/>
            <person name="Pearson M."/>
            <person name="Priest M."/>
            <person name="Roberts A."/>
            <person name="Saif S."/>
            <person name="Shea T."/>
            <person name="Sisk P."/>
            <person name="Sykes S."/>
            <person name="Wortman J."/>
            <person name="Nusbaum C."/>
            <person name="Birren B."/>
        </authorList>
    </citation>
    <scope>NUCLEOTIDE SEQUENCE [LARGE SCALE GENOMIC DNA]</scope>
    <source>
        <strain evidence="13">race PST-78</strain>
    </source>
</reference>
<evidence type="ECO:0000259" key="11">
    <source>
        <dbReference type="Pfam" id="PF10497"/>
    </source>
</evidence>
<dbReference type="OrthoDB" id="2497737at2759"/>
<comment type="subcellular location">
    <subcellularLocation>
        <location evidence="2">Cytoplasm</location>
    </subcellularLocation>
    <subcellularLocation>
        <location evidence="1">Nucleus</location>
    </subcellularLocation>
</comment>
<feature type="region of interest" description="Disordered" evidence="10">
    <location>
        <begin position="75"/>
        <end position="96"/>
    </location>
</feature>
<keyword evidence="8" id="KW-0804">Transcription</keyword>
<dbReference type="InterPro" id="IPR018866">
    <property type="entry name" value="Znf-4CXXC_R1"/>
</dbReference>
<dbReference type="GO" id="GO:0005737">
    <property type="term" value="C:cytoplasm"/>
    <property type="evidence" value="ECO:0007669"/>
    <property type="project" value="UniProtKB-SubCell"/>
</dbReference>
<accession>A0A0L0UUI8</accession>
<feature type="compositionally biased region" description="Polar residues" evidence="10">
    <location>
        <begin position="145"/>
        <end position="155"/>
    </location>
</feature>
<evidence type="ECO:0000313" key="13">
    <source>
        <dbReference type="Proteomes" id="UP000054564"/>
    </source>
</evidence>
<feature type="region of interest" description="Disordered" evidence="10">
    <location>
        <begin position="282"/>
        <end position="307"/>
    </location>
</feature>
<dbReference type="AlphaFoldDB" id="A0A0L0UUI8"/>
<dbReference type="STRING" id="1165861.A0A0L0UUI8"/>
<evidence type="ECO:0000313" key="12">
    <source>
        <dbReference type="EMBL" id="KNE90698.1"/>
    </source>
</evidence>
<sequence length="519" mass="57677">MRACCSKRQRCESSLTPLESSPANSSADELLRPFISESDEEVQESRGYHKSGRKDGKSNGRKTVNYILNSISSRINRSQTSLTGRSNNQSTQPHRDNKIIEFPAEVGDHLAAEKTLAARSTSKAYPKSPHLPPKFTTVLGTTAPLTQRESNNGTGVKSRVPLPATEPNKNGEYEASTCHQCRIKTTRPKMICDQSLNPDCVVRICKPCLMSRKAYDEFPKLRAPFFEFVPGGRILCMKCRNICPCVTCRRARGNMTDIGNGLNDFYDLTDDARAEALLNKKKQKRQKAELKKSFRRHQGLPDKQPVVGDKTVGAVHLDTQAKSGQKGANVDELDHLEHHPANCAGRPDRTVPADRSSSLAPGTSYPHHTACGASMARNSSDPDGGPERSRKRKFCAEPFEDLDKDCDGDNKLMGRLIHTNHRLAEAAIEMASMLQKKEKNSASMDPQYARLEQREKEIHVAMLELHLAEARKEADRNNASADAFQRAKMARDFMQQGLSHKEAFEAACMHLGRPNLPST</sequence>
<evidence type="ECO:0000256" key="10">
    <source>
        <dbReference type="SAM" id="MobiDB-lite"/>
    </source>
</evidence>